<dbReference type="InterPro" id="IPR033749">
    <property type="entry name" value="Polyprenyl_synt_CS"/>
</dbReference>
<dbReference type="RefSeq" id="WP_205355656.1">
    <property type="nucleotide sequence ID" value="NZ_JADKYB010000002.1"/>
</dbReference>
<evidence type="ECO:0000313" key="4">
    <source>
        <dbReference type="EMBL" id="MBM9503799.1"/>
    </source>
</evidence>
<evidence type="ECO:0000256" key="2">
    <source>
        <dbReference type="ARBA" id="ARBA00022842"/>
    </source>
</evidence>
<dbReference type="Pfam" id="PF00348">
    <property type="entry name" value="polyprenyl_synt"/>
    <property type="match status" value="1"/>
</dbReference>
<accession>A0ABS2TKD2</accession>
<evidence type="ECO:0000256" key="3">
    <source>
        <dbReference type="RuleBase" id="RU004466"/>
    </source>
</evidence>
<gene>
    <name evidence="4" type="ORF">ITX44_04470</name>
</gene>
<comment type="caution">
    <text evidence="4">The sequence shown here is derived from an EMBL/GenBank/DDBJ whole genome shotgun (WGS) entry which is preliminary data.</text>
</comment>
<dbReference type="InterPro" id="IPR000092">
    <property type="entry name" value="Polyprenyl_synt"/>
</dbReference>
<keyword evidence="2" id="KW-0460">Magnesium</keyword>
<organism evidence="4 5">
    <name type="scientific">Actinacidiphila acididurans</name>
    <dbReference type="NCBI Taxonomy" id="2784346"/>
    <lineage>
        <taxon>Bacteria</taxon>
        <taxon>Bacillati</taxon>
        <taxon>Actinomycetota</taxon>
        <taxon>Actinomycetes</taxon>
        <taxon>Kitasatosporales</taxon>
        <taxon>Streptomycetaceae</taxon>
        <taxon>Actinacidiphila</taxon>
    </lineage>
</organism>
<keyword evidence="5" id="KW-1185">Reference proteome</keyword>
<dbReference type="PROSITE" id="PS00723">
    <property type="entry name" value="POLYPRENYL_SYNTHASE_1"/>
    <property type="match status" value="1"/>
</dbReference>
<proteinExistence type="inferred from homology"/>
<evidence type="ECO:0000313" key="5">
    <source>
        <dbReference type="Proteomes" id="UP000749040"/>
    </source>
</evidence>
<keyword evidence="1" id="KW-0479">Metal-binding</keyword>
<comment type="similarity">
    <text evidence="3">Belongs to the FPP/GGPP synthase family.</text>
</comment>
<dbReference type="InterPro" id="IPR008949">
    <property type="entry name" value="Isoprenoid_synthase_dom_sf"/>
</dbReference>
<name>A0ABS2TKD2_9ACTN</name>
<dbReference type="SFLD" id="SFLDS00005">
    <property type="entry name" value="Isoprenoid_Synthase_Type_I"/>
    <property type="match status" value="1"/>
</dbReference>
<dbReference type="Proteomes" id="UP000749040">
    <property type="component" value="Unassembled WGS sequence"/>
</dbReference>
<evidence type="ECO:0000256" key="1">
    <source>
        <dbReference type="ARBA" id="ARBA00022723"/>
    </source>
</evidence>
<reference evidence="4 5" key="1">
    <citation type="submission" date="2021-01" db="EMBL/GenBank/DDBJ databases">
        <title>Streptomyces acididurans sp. nov., isolated from a peat swamp forest soil.</title>
        <authorList>
            <person name="Chantavorakit T."/>
            <person name="Duangmal K."/>
        </authorList>
    </citation>
    <scope>NUCLEOTIDE SEQUENCE [LARGE SCALE GENOMIC DNA]</scope>
    <source>
        <strain evidence="4 5">KK5PA1</strain>
    </source>
</reference>
<dbReference type="SUPFAM" id="SSF48576">
    <property type="entry name" value="Terpenoid synthases"/>
    <property type="match status" value="1"/>
</dbReference>
<keyword evidence="3" id="KW-0808">Transferase</keyword>
<dbReference type="PANTHER" id="PTHR12001">
    <property type="entry name" value="GERANYLGERANYL PYROPHOSPHATE SYNTHASE"/>
    <property type="match status" value="1"/>
</dbReference>
<dbReference type="PANTHER" id="PTHR12001:SF44">
    <property type="entry name" value="GERANYLGERANYL PYROPHOSPHATE SYNTHASE"/>
    <property type="match status" value="1"/>
</dbReference>
<dbReference type="EMBL" id="JADKYB010000002">
    <property type="protein sequence ID" value="MBM9503799.1"/>
    <property type="molecule type" value="Genomic_DNA"/>
</dbReference>
<dbReference type="Gene3D" id="1.10.600.10">
    <property type="entry name" value="Farnesyl Diphosphate Synthase"/>
    <property type="match status" value="1"/>
</dbReference>
<sequence>MAEPLPAGLAEWLGELDRGVEEELGRWPWEALPEMERLVRTQVGRRGKRLRPMLMFGVVEAFGGDPGRMVPAAVGIELHHLASLVLDDIQDNAAFRRGAPAVHVSAGVSSTINLAGIVRTLAYRPLHRSALVGAAEKLAVRDRADDAAVRLYLGQSIDIGWLDGWYESLGAYPYERMIAWKTGALFGCAAWIAAYLARVPEERAGLAEWFGIEAGVLYQLADDYADFFGTPAAPAPMDDVRAGKPTWPLIALHETLTGRGETKAADAVVRHLREGGTAAAERISALADRIGLAVTLGDELRERAERLLGDAGRLTAGLATAGDPTALKYVTARLLRARVPGLFPER</sequence>
<protein>
    <submittedName>
        <fullName evidence="4">Polyprenyl synthetase family protein</fullName>
    </submittedName>
</protein>